<gene>
    <name evidence="3" type="ORF">FZC76_15165</name>
</gene>
<feature type="transmembrane region" description="Helical" evidence="1">
    <location>
        <begin position="6"/>
        <end position="26"/>
    </location>
</feature>
<feature type="domain" description="Inner membrane protein YgaP-like transmembrane" evidence="2">
    <location>
        <begin position="5"/>
        <end position="65"/>
    </location>
</feature>
<protein>
    <submittedName>
        <fullName evidence="3">DUF2892 domain-containing protein</fullName>
    </submittedName>
</protein>
<reference evidence="3 4" key="1">
    <citation type="submission" date="2019-08" db="EMBL/GenBank/DDBJ databases">
        <title>Bacillus genomes from the desert of Cuatro Cienegas, Coahuila.</title>
        <authorList>
            <person name="Olmedo-Alvarez G."/>
        </authorList>
    </citation>
    <scope>NUCLEOTIDE SEQUENCE [LARGE SCALE GENOMIC DNA]</scope>
    <source>
        <strain evidence="3 4">CH28_1T</strain>
    </source>
</reference>
<dbReference type="OrthoDB" id="5405951at2"/>
<evidence type="ECO:0000259" key="2">
    <source>
        <dbReference type="Pfam" id="PF11127"/>
    </source>
</evidence>
<evidence type="ECO:0000313" key="4">
    <source>
        <dbReference type="Proteomes" id="UP000322524"/>
    </source>
</evidence>
<evidence type="ECO:0000313" key="3">
    <source>
        <dbReference type="EMBL" id="TYS67954.1"/>
    </source>
</evidence>
<sequence>MKVRPNISIINAMIRITAGFATLAWITSKMVRRPNRDSYKLVALLAGMKIAEGILRYCPLTAGFERFQEYRNDHNSENNHYNFDFEDFEAKANGDGGADSYNPS</sequence>
<dbReference type="Proteomes" id="UP000322524">
    <property type="component" value="Unassembled WGS sequence"/>
</dbReference>
<name>A0A5D4T128_9BACI</name>
<comment type="caution">
    <text evidence="3">The sequence shown here is derived from an EMBL/GenBank/DDBJ whole genome shotgun (WGS) entry which is preliminary data.</text>
</comment>
<keyword evidence="1" id="KW-0472">Membrane</keyword>
<evidence type="ECO:0000256" key="1">
    <source>
        <dbReference type="SAM" id="Phobius"/>
    </source>
</evidence>
<dbReference type="EMBL" id="VTEV01000005">
    <property type="protein sequence ID" value="TYS67954.1"/>
    <property type="molecule type" value="Genomic_DNA"/>
</dbReference>
<keyword evidence="1" id="KW-0812">Transmembrane</keyword>
<accession>A0A5D4T128</accession>
<proteinExistence type="predicted"/>
<dbReference type="STRING" id="79883.GCA_001636495_00192"/>
<dbReference type="InterPro" id="IPR021309">
    <property type="entry name" value="YgaP-like_TM"/>
</dbReference>
<organism evidence="3 4">
    <name type="scientific">Sutcliffiella horikoshii</name>
    <dbReference type="NCBI Taxonomy" id="79883"/>
    <lineage>
        <taxon>Bacteria</taxon>
        <taxon>Bacillati</taxon>
        <taxon>Bacillota</taxon>
        <taxon>Bacilli</taxon>
        <taxon>Bacillales</taxon>
        <taxon>Bacillaceae</taxon>
        <taxon>Sutcliffiella</taxon>
    </lineage>
</organism>
<dbReference type="Pfam" id="PF11127">
    <property type="entry name" value="YgaP-like_TM"/>
    <property type="match status" value="1"/>
</dbReference>
<keyword evidence="1" id="KW-1133">Transmembrane helix</keyword>
<dbReference type="AlphaFoldDB" id="A0A5D4T128"/>